<dbReference type="PANTHER" id="PTHR43283:SF11">
    <property type="entry name" value="BETA-LACTAMASE-RELATED DOMAIN-CONTAINING PROTEIN"/>
    <property type="match status" value="1"/>
</dbReference>
<dbReference type="AlphaFoldDB" id="A0A031FYC2"/>
<dbReference type="SUPFAM" id="SSF56601">
    <property type="entry name" value="beta-lactamase/transpeptidase-like"/>
    <property type="match status" value="1"/>
</dbReference>
<reference evidence="3 4" key="1">
    <citation type="submission" date="2014-03" db="EMBL/GenBank/DDBJ databases">
        <title>Draft Genome Sequences of 13 Willow Endophytes.</title>
        <authorList>
            <person name="Gan H.Y."/>
            <person name="Gan H.M."/>
            <person name="Savka M.A."/>
            <person name="Hudson A.O."/>
        </authorList>
    </citation>
    <scope>NUCLEOTIDE SEQUENCE [LARGE SCALE GENOMIC DNA]</scope>
    <source>
        <strain evidence="3 4">RIT293</strain>
    </source>
</reference>
<organism evidence="3 4">
    <name type="scientific">Microbacterium oleivorans</name>
    <dbReference type="NCBI Taxonomy" id="273677"/>
    <lineage>
        <taxon>Bacteria</taxon>
        <taxon>Bacillati</taxon>
        <taxon>Actinomycetota</taxon>
        <taxon>Actinomycetes</taxon>
        <taxon>Micrococcales</taxon>
        <taxon>Microbacteriaceae</taxon>
        <taxon>Microbacterium</taxon>
    </lineage>
</organism>
<dbReference type="PANTHER" id="PTHR43283">
    <property type="entry name" value="BETA-LACTAMASE-RELATED"/>
    <property type="match status" value="1"/>
</dbReference>
<proteinExistence type="predicted"/>
<accession>A0A031FYC2</accession>
<feature type="domain" description="Beta-lactamase-related" evidence="2">
    <location>
        <begin position="6"/>
        <end position="309"/>
    </location>
</feature>
<evidence type="ECO:0000313" key="4">
    <source>
        <dbReference type="Proteomes" id="UP000024001"/>
    </source>
</evidence>
<dbReference type="Pfam" id="PF00144">
    <property type="entry name" value="Beta-lactamase"/>
    <property type="match status" value="1"/>
</dbReference>
<gene>
    <name evidence="3" type="ORF">BW34_00688</name>
</gene>
<dbReference type="InterPro" id="IPR012338">
    <property type="entry name" value="Beta-lactam/transpept-like"/>
</dbReference>
<dbReference type="PATRIC" id="fig|273677.3.peg.673"/>
<dbReference type="InterPro" id="IPR050789">
    <property type="entry name" value="Diverse_Enzym_Activities"/>
</dbReference>
<keyword evidence="4" id="KW-1185">Reference proteome</keyword>
<dbReference type="OrthoDB" id="3502201at2"/>
<dbReference type="GO" id="GO:0016787">
    <property type="term" value="F:hydrolase activity"/>
    <property type="evidence" value="ECO:0007669"/>
    <property type="project" value="UniProtKB-KW"/>
</dbReference>
<evidence type="ECO:0000313" key="3">
    <source>
        <dbReference type="EMBL" id="EZP29171.1"/>
    </source>
</evidence>
<evidence type="ECO:0000259" key="2">
    <source>
        <dbReference type="Pfam" id="PF00144"/>
    </source>
</evidence>
<dbReference type="RefSeq" id="WP_036309591.1">
    <property type="nucleotide sequence ID" value="NZ_JFYO01000002.1"/>
</dbReference>
<name>A0A031FYC2_9MICO</name>
<protein>
    <submittedName>
        <fullName evidence="3">Putative galactosidase</fullName>
    </submittedName>
</protein>
<dbReference type="Proteomes" id="UP000024001">
    <property type="component" value="Unassembled WGS sequence"/>
</dbReference>
<evidence type="ECO:0000256" key="1">
    <source>
        <dbReference type="ARBA" id="ARBA00022801"/>
    </source>
</evidence>
<keyword evidence="1" id="KW-0378">Hydrolase</keyword>
<sequence>MSAAFDLVRDHVASGRLPSAVLGVATAEGTVALEGFGAAASDRYPLFSITKPLLGIAAARAIERGLLTTETPLRDAVPEFGAGRDDVVLLRHLASHTAGIAEPPLDPVVPLRDELITRGRDFAAGSASRYSSLAFEGIAALVEHATGREWADAVADWAAEIGADGLSLDHAGSVEVVDAAASGVDMARFAAVRHPGAGLVGRVEDLLRLGSELLRIEGGATGGILKPATLAMMRRPLTGHIPRLEPYTAERGQDWGFTWNLRTRAPGLIDQDVYGHGGWAGTEFWVHPTAGIAWVLLTNAVSRPGVDLDALDNAVVAGR</sequence>
<dbReference type="InterPro" id="IPR001466">
    <property type="entry name" value="Beta-lactam-related"/>
</dbReference>
<dbReference type="eggNOG" id="COG1680">
    <property type="taxonomic scope" value="Bacteria"/>
</dbReference>
<dbReference type="Gene3D" id="3.40.710.10">
    <property type="entry name" value="DD-peptidase/beta-lactamase superfamily"/>
    <property type="match status" value="1"/>
</dbReference>
<comment type="caution">
    <text evidence="3">The sequence shown here is derived from an EMBL/GenBank/DDBJ whole genome shotgun (WGS) entry which is preliminary data.</text>
</comment>
<dbReference type="EMBL" id="JFYO01000002">
    <property type="protein sequence ID" value="EZP29171.1"/>
    <property type="molecule type" value="Genomic_DNA"/>
</dbReference>